<dbReference type="Gene3D" id="1.10.260.40">
    <property type="entry name" value="lambda repressor-like DNA-binding domains"/>
    <property type="match status" value="1"/>
</dbReference>
<reference evidence="2 3" key="2">
    <citation type="submission" date="2016-08" db="EMBL/GenBank/DDBJ databases">
        <title>Orenia metallireducens sp. nov. strain Z6, a Novel Metal-reducing Firmicute from the Deep Subsurface.</title>
        <authorList>
            <person name="Maxim B.I."/>
            <person name="Kenneth K."/>
            <person name="Flynn T.M."/>
            <person name="Oloughlin E.J."/>
            <person name="Locke R.A."/>
            <person name="Weber J.R."/>
            <person name="Egan S.M."/>
            <person name="Mackie R.I."/>
            <person name="Cann I.K."/>
        </authorList>
    </citation>
    <scope>NUCLEOTIDE SEQUENCE [LARGE SCALE GENOMIC DNA]</scope>
    <source>
        <strain evidence="2 3">Z6</strain>
    </source>
</reference>
<gene>
    <name evidence="2" type="ORF">U472_09785</name>
</gene>
<proteinExistence type="predicted"/>
<dbReference type="Proteomes" id="UP000093514">
    <property type="component" value="Unassembled WGS sequence"/>
</dbReference>
<dbReference type="CDD" id="cd00093">
    <property type="entry name" value="HTH_XRE"/>
    <property type="match status" value="1"/>
</dbReference>
<evidence type="ECO:0000313" key="3">
    <source>
        <dbReference type="Proteomes" id="UP000093514"/>
    </source>
</evidence>
<keyword evidence="3" id="KW-1185">Reference proteome</keyword>
<dbReference type="InterPro" id="IPR010982">
    <property type="entry name" value="Lambda_DNA-bd_dom_sf"/>
</dbReference>
<name>A0A1C0A7T0_9FIRM</name>
<dbReference type="SUPFAM" id="SSF47413">
    <property type="entry name" value="lambda repressor-like DNA-binding domains"/>
    <property type="match status" value="1"/>
</dbReference>
<comment type="caution">
    <text evidence="2">The sequence shown here is derived from an EMBL/GenBank/DDBJ whole genome shotgun (WGS) entry which is preliminary data.</text>
</comment>
<feature type="domain" description="HTH cro/C1-type" evidence="1">
    <location>
        <begin position="13"/>
        <end position="67"/>
    </location>
</feature>
<reference evidence="3" key="1">
    <citation type="submission" date="2016-07" db="EMBL/GenBank/DDBJ databases">
        <authorList>
            <person name="Florea S."/>
            <person name="Webb J.S."/>
            <person name="Jaromczyk J."/>
            <person name="Schardl C.L."/>
        </authorList>
    </citation>
    <scope>NUCLEOTIDE SEQUENCE [LARGE SCALE GENOMIC DNA]</scope>
    <source>
        <strain evidence="3">Z6</strain>
    </source>
</reference>
<dbReference type="EMBL" id="LWDV01000009">
    <property type="protein sequence ID" value="OCL26292.1"/>
    <property type="molecule type" value="Genomic_DNA"/>
</dbReference>
<protein>
    <recommendedName>
        <fullName evidence="1">HTH cro/C1-type domain-containing protein</fullName>
    </recommendedName>
</protein>
<dbReference type="Pfam" id="PF01381">
    <property type="entry name" value="HTH_3"/>
    <property type="match status" value="1"/>
</dbReference>
<dbReference type="InterPro" id="IPR001387">
    <property type="entry name" value="Cro/C1-type_HTH"/>
</dbReference>
<dbReference type="OrthoDB" id="9871742at2"/>
<sequence length="195" mass="22619">MDKTDMRKFFSIVREELARKKWTQKRLAKETDYSESTISQYLNKEYGPEHFLEATATALNSRRLRLILTGTTSDGVYMDKIPICFPLNVDRLETECQELLKKIREVKRLNQFQNAFNLNSYKQSEQKLLKEMLQEMDDIKHCIDIVNIAAEDIGLNPDEVSTANLKKYLKRGYISTQIAKDTYPAKVSVLSINAL</sequence>
<dbReference type="AlphaFoldDB" id="A0A1C0A7T0"/>
<evidence type="ECO:0000259" key="1">
    <source>
        <dbReference type="PROSITE" id="PS50943"/>
    </source>
</evidence>
<evidence type="ECO:0000313" key="2">
    <source>
        <dbReference type="EMBL" id="OCL26292.1"/>
    </source>
</evidence>
<accession>A0A1C0A7T0</accession>
<dbReference type="SMART" id="SM00530">
    <property type="entry name" value="HTH_XRE"/>
    <property type="match status" value="1"/>
</dbReference>
<organism evidence="2 3">
    <name type="scientific">Orenia metallireducens</name>
    <dbReference type="NCBI Taxonomy" id="1413210"/>
    <lineage>
        <taxon>Bacteria</taxon>
        <taxon>Bacillati</taxon>
        <taxon>Bacillota</taxon>
        <taxon>Clostridia</taxon>
        <taxon>Halanaerobiales</taxon>
        <taxon>Halobacteroidaceae</taxon>
        <taxon>Orenia</taxon>
    </lineage>
</organism>
<dbReference type="GO" id="GO:0003677">
    <property type="term" value="F:DNA binding"/>
    <property type="evidence" value="ECO:0007669"/>
    <property type="project" value="InterPro"/>
</dbReference>
<dbReference type="PROSITE" id="PS50943">
    <property type="entry name" value="HTH_CROC1"/>
    <property type="match status" value="1"/>
</dbReference>
<dbReference type="RefSeq" id="WP_068717961.1">
    <property type="nucleotide sequence ID" value="NZ_LWDV01000009.1"/>
</dbReference>